<dbReference type="PANTHER" id="PTHR31760">
    <property type="entry name" value="S-ADENOSYL-L-METHIONINE-DEPENDENT METHYLTRANSFERASES SUPERFAMILY PROTEIN"/>
    <property type="match status" value="1"/>
</dbReference>
<dbReference type="NCBIfam" id="TIGR00138">
    <property type="entry name" value="rsmG_gidB"/>
    <property type="match status" value="1"/>
</dbReference>
<dbReference type="EC" id="2.1.1.-" evidence="4"/>
<dbReference type="GO" id="GO:0005829">
    <property type="term" value="C:cytosol"/>
    <property type="evidence" value="ECO:0007669"/>
    <property type="project" value="TreeGrafter"/>
</dbReference>
<dbReference type="FunFam" id="3.40.50.150:FF:000429">
    <property type="entry name" value="Ribosomal RNA small subunit methyltransferase G"/>
    <property type="match status" value="1"/>
</dbReference>
<evidence type="ECO:0000256" key="3">
    <source>
        <dbReference type="ARBA" id="ARBA00022679"/>
    </source>
</evidence>
<dbReference type="Pfam" id="PF02527">
    <property type="entry name" value="GidB"/>
    <property type="match status" value="1"/>
</dbReference>
<keyword evidence="2" id="KW-0698">rRNA processing</keyword>
<dbReference type="HAMAP" id="MF_00074">
    <property type="entry name" value="16SrRNA_methyltr_G"/>
    <property type="match status" value="1"/>
</dbReference>
<dbReference type="EMBL" id="SNRY01000041">
    <property type="protein sequence ID" value="KAA6349716.1"/>
    <property type="molecule type" value="Genomic_DNA"/>
</dbReference>
<dbReference type="InterPro" id="IPR003682">
    <property type="entry name" value="rRNA_ssu_MeTfrase_G"/>
</dbReference>
<keyword evidence="4" id="KW-0489">Methyltransferase</keyword>
<dbReference type="CDD" id="cd02440">
    <property type="entry name" value="AdoMet_MTases"/>
    <property type="match status" value="1"/>
</dbReference>
<dbReference type="Gene3D" id="3.40.50.150">
    <property type="entry name" value="Vaccinia Virus protein VP39"/>
    <property type="match status" value="1"/>
</dbReference>
<dbReference type="AlphaFoldDB" id="A0A5J4SU52"/>
<dbReference type="PANTHER" id="PTHR31760:SF0">
    <property type="entry name" value="S-ADENOSYL-L-METHIONINE-DEPENDENT METHYLTRANSFERASES SUPERFAMILY PROTEIN"/>
    <property type="match status" value="1"/>
</dbReference>
<protein>
    <submittedName>
        <fullName evidence="4">Ribosomal RNA small subunit methyltransferase G</fullName>
        <ecNumber evidence="4">2.1.1.-</ecNumber>
    </submittedName>
</protein>
<sequence length="207" mass="23711">MEVVLKYFSDLTEKQRSQYTALYDLYMDWNAKINVISRKDIENLYLHHVLHSLSIAKFVRFRPETTVMDLGTGGGFPGIPLAILFPEVQFHLIDRVGKKIRVASEIASAIELSNVTFNHACGEEEKQRFDFVVSRAVMPLTDLVKIARKNISPQHKNSLPNGLICLKGGELEKEAVSSFKRLISVYDLSDEFEEEFFQTKKMVHVFI</sequence>
<organism evidence="4">
    <name type="scientific">termite gut metagenome</name>
    <dbReference type="NCBI Taxonomy" id="433724"/>
    <lineage>
        <taxon>unclassified sequences</taxon>
        <taxon>metagenomes</taxon>
        <taxon>organismal metagenomes</taxon>
    </lineage>
</organism>
<dbReference type="InterPro" id="IPR029063">
    <property type="entry name" value="SAM-dependent_MTases_sf"/>
</dbReference>
<dbReference type="GO" id="GO:0070043">
    <property type="term" value="F:rRNA (guanine-N7-)-methyltransferase activity"/>
    <property type="evidence" value="ECO:0007669"/>
    <property type="project" value="TreeGrafter"/>
</dbReference>
<comment type="caution">
    <text evidence="4">The sequence shown here is derived from an EMBL/GenBank/DDBJ whole genome shotgun (WGS) entry which is preliminary data.</text>
</comment>
<evidence type="ECO:0000256" key="2">
    <source>
        <dbReference type="ARBA" id="ARBA00022552"/>
    </source>
</evidence>
<reference evidence="4" key="1">
    <citation type="submission" date="2019-03" db="EMBL/GenBank/DDBJ databases">
        <title>Single cell metagenomics reveals metabolic interactions within the superorganism composed of flagellate Streblomastix strix and complex community of Bacteroidetes bacteria on its surface.</title>
        <authorList>
            <person name="Treitli S.C."/>
            <person name="Kolisko M."/>
            <person name="Husnik F."/>
            <person name="Keeling P."/>
            <person name="Hampl V."/>
        </authorList>
    </citation>
    <scope>NUCLEOTIDE SEQUENCE</scope>
    <source>
        <strain evidence="4">STM</strain>
    </source>
</reference>
<accession>A0A5J4SU52</accession>
<keyword evidence="3 4" id="KW-0808">Transferase</keyword>
<gene>
    <name evidence="4" type="ORF">EZS27_002876</name>
</gene>
<proteinExistence type="inferred from homology"/>
<evidence type="ECO:0000256" key="1">
    <source>
        <dbReference type="ARBA" id="ARBA00022490"/>
    </source>
</evidence>
<evidence type="ECO:0000313" key="4">
    <source>
        <dbReference type="EMBL" id="KAA6349716.1"/>
    </source>
</evidence>
<dbReference type="PIRSF" id="PIRSF003078">
    <property type="entry name" value="GidB"/>
    <property type="match status" value="1"/>
</dbReference>
<dbReference type="SUPFAM" id="SSF53335">
    <property type="entry name" value="S-adenosyl-L-methionine-dependent methyltransferases"/>
    <property type="match status" value="1"/>
</dbReference>
<name>A0A5J4SU52_9ZZZZ</name>
<keyword evidence="1" id="KW-0963">Cytoplasm</keyword>